<evidence type="ECO:0000313" key="3">
    <source>
        <dbReference type="Proteomes" id="UP000230709"/>
    </source>
</evidence>
<gene>
    <name evidence="2" type="ORF">CQW49_06170</name>
</gene>
<keyword evidence="3" id="KW-1185">Reference proteome</keyword>
<protein>
    <submittedName>
        <fullName evidence="2">Uncharacterized protein</fullName>
    </submittedName>
</protein>
<dbReference type="Proteomes" id="UP000230709">
    <property type="component" value="Chromosome"/>
</dbReference>
<evidence type="ECO:0000256" key="1">
    <source>
        <dbReference type="SAM" id="Coils"/>
    </source>
</evidence>
<keyword evidence="1" id="KW-0175">Coiled coil</keyword>
<evidence type="ECO:0000313" key="2">
    <source>
        <dbReference type="EMBL" id="ATQ67519.1"/>
    </source>
</evidence>
<feature type="coiled-coil region" evidence="1">
    <location>
        <begin position="1"/>
        <end position="28"/>
    </location>
</feature>
<dbReference type="STRING" id="595536.GCA_000178815_03924"/>
<dbReference type="KEGG" id="mtw:CQW49_06170"/>
<accession>A0A2D2CY00</accession>
<proteinExistence type="predicted"/>
<sequence>MTAARAQIASLTEEKAKALSAAAAAQSELEAARKPNADGAQAQEHIRVLMEERNRLTADFARISAAAEAVAHELAAAREHIAGLTELRDRSGAESAEIRAWAENVLAHANRLHERLQQLDKESLTAFIRRRYLRRG</sequence>
<dbReference type="EMBL" id="CP023737">
    <property type="protein sequence ID" value="ATQ67519.1"/>
    <property type="molecule type" value="Genomic_DNA"/>
</dbReference>
<dbReference type="AlphaFoldDB" id="A0A2D2CY00"/>
<reference evidence="3" key="1">
    <citation type="submission" date="2017-10" db="EMBL/GenBank/DDBJ databases">
        <title>Completed PacBio SMRT sequence of Methylosinus trichosporium OB3b reveals presence of a third large plasmid.</title>
        <authorList>
            <person name="Charles T.C."/>
            <person name="Lynch M.D.J."/>
            <person name="Heil J.R."/>
            <person name="Cheng J."/>
        </authorList>
    </citation>
    <scope>NUCLEOTIDE SEQUENCE [LARGE SCALE GENOMIC DNA]</scope>
    <source>
        <strain evidence="3">OB3b</strain>
    </source>
</reference>
<name>A0A2D2CY00_METT3</name>
<organism evidence="2 3">
    <name type="scientific">Methylosinus trichosporium (strain ATCC 35070 / NCIMB 11131 / UNIQEM 75 / OB3b)</name>
    <dbReference type="NCBI Taxonomy" id="595536"/>
    <lineage>
        <taxon>Bacteria</taxon>
        <taxon>Pseudomonadati</taxon>
        <taxon>Pseudomonadota</taxon>
        <taxon>Alphaproteobacteria</taxon>
        <taxon>Hyphomicrobiales</taxon>
        <taxon>Methylocystaceae</taxon>
        <taxon>Methylosinus</taxon>
    </lineage>
</organism>